<evidence type="ECO:0000313" key="16">
    <source>
        <dbReference type="Proteomes" id="UP000477782"/>
    </source>
</evidence>
<dbReference type="SFLD" id="SFLDF00407">
    <property type="entry name" value="phosphomethylpyrimidine_syntha"/>
    <property type="match status" value="1"/>
</dbReference>
<dbReference type="FunFam" id="3.20.20.540:FF:000001">
    <property type="entry name" value="Phosphomethylpyrimidine synthase"/>
    <property type="match status" value="1"/>
</dbReference>
<evidence type="ECO:0000256" key="7">
    <source>
        <dbReference type="ARBA" id="ARBA00022977"/>
    </source>
</evidence>
<comment type="similarity">
    <text evidence="12 13">Belongs to the ThiC family.</text>
</comment>
<dbReference type="GO" id="GO:0070284">
    <property type="term" value="F:phosphomethylpyrimidine synthase activity"/>
    <property type="evidence" value="ECO:0007669"/>
    <property type="project" value="UniProtKB-EC"/>
</dbReference>
<dbReference type="SFLD" id="SFLDG01114">
    <property type="entry name" value="phosphomethylpyrimidine_syntha"/>
    <property type="match status" value="1"/>
</dbReference>
<dbReference type="UniPathway" id="UPA00060"/>
<dbReference type="SFLD" id="SFLDS00113">
    <property type="entry name" value="Radical_SAM_Phosphomethylpyrim"/>
    <property type="match status" value="1"/>
</dbReference>
<evidence type="ECO:0000256" key="8">
    <source>
        <dbReference type="ARBA" id="ARBA00023004"/>
    </source>
</evidence>
<dbReference type="EMBL" id="JAAIVJ010000003">
    <property type="protein sequence ID" value="NEY90100.1"/>
    <property type="molecule type" value="Genomic_DNA"/>
</dbReference>
<dbReference type="GO" id="GO:0009229">
    <property type="term" value="P:thiamine diphosphate biosynthetic process"/>
    <property type="evidence" value="ECO:0007669"/>
    <property type="project" value="UniProtKB-UniRule"/>
</dbReference>
<feature type="binding site" evidence="13">
    <location>
        <position position="205"/>
    </location>
    <ligand>
        <name>substrate</name>
    </ligand>
</feature>
<organism evidence="15 16">
    <name type="scientific">Tabrizicola oligotrophica</name>
    <dbReference type="NCBI Taxonomy" id="2710650"/>
    <lineage>
        <taxon>Bacteria</taxon>
        <taxon>Pseudomonadati</taxon>
        <taxon>Pseudomonadota</taxon>
        <taxon>Alphaproteobacteria</taxon>
        <taxon>Rhodobacterales</taxon>
        <taxon>Paracoccaceae</taxon>
        <taxon>Tabrizicola</taxon>
    </lineage>
</organism>
<evidence type="ECO:0000256" key="3">
    <source>
        <dbReference type="ARBA" id="ARBA00022485"/>
    </source>
</evidence>
<keyword evidence="8 13" id="KW-0408">Iron</keyword>
<feature type="binding site" evidence="13">
    <location>
        <begin position="360"/>
        <end position="363"/>
    </location>
    <ligand>
        <name>substrate</name>
    </ligand>
</feature>
<comment type="catalytic activity">
    <reaction evidence="11 13">
        <text>5-amino-1-(5-phospho-beta-D-ribosyl)imidazole + S-adenosyl-L-methionine = 4-amino-2-methyl-5-(phosphooxymethyl)pyrimidine + CO + 5'-deoxyadenosine + formate + L-methionine + 3 H(+)</text>
        <dbReference type="Rhea" id="RHEA:24840"/>
        <dbReference type="ChEBI" id="CHEBI:15378"/>
        <dbReference type="ChEBI" id="CHEBI:15740"/>
        <dbReference type="ChEBI" id="CHEBI:17245"/>
        <dbReference type="ChEBI" id="CHEBI:17319"/>
        <dbReference type="ChEBI" id="CHEBI:57844"/>
        <dbReference type="ChEBI" id="CHEBI:58354"/>
        <dbReference type="ChEBI" id="CHEBI:59789"/>
        <dbReference type="ChEBI" id="CHEBI:137981"/>
        <dbReference type="EC" id="4.1.99.17"/>
    </reaction>
</comment>
<keyword evidence="4 13" id="KW-0949">S-adenosyl-L-methionine</keyword>
<dbReference type="NCBIfam" id="TIGR00190">
    <property type="entry name" value="thiC"/>
    <property type="match status" value="1"/>
</dbReference>
<feature type="binding site" evidence="13">
    <location>
        <position position="467"/>
    </location>
    <ligand>
        <name>Zn(2+)</name>
        <dbReference type="ChEBI" id="CHEBI:29105"/>
    </ligand>
</feature>
<dbReference type="InterPro" id="IPR038521">
    <property type="entry name" value="ThiC/Bza_core_dom"/>
</dbReference>
<feature type="binding site" evidence="13">
    <location>
        <position position="263"/>
    </location>
    <ligand>
        <name>substrate</name>
    </ligand>
</feature>
<comment type="pathway">
    <text evidence="2 13">Cofactor biosynthesis; thiamine diphosphate biosynthesis.</text>
</comment>
<evidence type="ECO:0000256" key="4">
    <source>
        <dbReference type="ARBA" id="ARBA00022691"/>
    </source>
</evidence>
<feature type="binding site" evidence="13">
    <location>
        <position position="426"/>
    </location>
    <ligand>
        <name>substrate</name>
    </ligand>
</feature>
<feature type="binding site" evidence="13">
    <location>
        <begin position="319"/>
        <end position="321"/>
    </location>
    <ligand>
        <name>substrate</name>
    </ligand>
</feature>
<dbReference type="GO" id="GO:0009228">
    <property type="term" value="P:thiamine biosynthetic process"/>
    <property type="evidence" value="ECO:0007669"/>
    <property type="project" value="UniProtKB-UniRule"/>
</dbReference>
<evidence type="ECO:0000256" key="5">
    <source>
        <dbReference type="ARBA" id="ARBA00022723"/>
    </source>
</evidence>
<feature type="binding site" evidence="13">
    <location>
        <position position="299"/>
    </location>
    <ligand>
        <name>substrate</name>
    </ligand>
</feature>
<dbReference type="Pfam" id="PF01964">
    <property type="entry name" value="ThiC_Rad_SAM"/>
    <property type="match status" value="1"/>
</dbReference>
<evidence type="ECO:0000256" key="1">
    <source>
        <dbReference type="ARBA" id="ARBA00003175"/>
    </source>
</evidence>
<keyword evidence="10 13" id="KW-0456">Lyase</keyword>
<dbReference type="EC" id="4.1.99.17" evidence="13"/>
<feature type="binding site" evidence="13">
    <location>
        <position position="234"/>
    </location>
    <ligand>
        <name>substrate</name>
    </ligand>
</feature>
<dbReference type="Gene3D" id="6.10.250.620">
    <property type="match status" value="1"/>
</dbReference>
<keyword evidence="16" id="KW-1185">Reference proteome</keyword>
<dbReference type="HAMAP" id="MF_00089">
    <property type="entry name" value="ThiC"/>
    <property type="match status" value="1"/>
</dbReference>
<evidence type="ECO:0000256" key="6">
    <source>
        <dbReference type="ARBA" id="ARBA00022833"/>
    </source>
</evidence>
<keyword evidence="9 13" id="KW-0411">Iron-sulfur</keyword>
<keyword evidence="3 13" id="KW-0004">4Fe-4S</keyword>
<evidence type="ECO:0000256" key="10">
    <source>
        <dbReference type="ARBA" id="ARBA00023239"/>
    </source>
</evidence>
<dbReference type="RefSeq" id="WP_164624206.1">
    <property type="nucleotide sequence ID" value="NZ_JAAIVJ010000003.1"/>
</dbReference>
<protein>
    <recommendedName>
        <fullName evidence="13">Phosphomethylpyrimidine synthase</fullName>
        <ecNumber evidence="13">4.1.99.17</ecNumber>
    </recommendedName>
    <alternativeName>
        <fullName evidence="13">Hydroxymethylpyrimidine phosphate synthase</fullName>
        <shortName evidence="13">HMP-P synthase</shortName>
        <shortName evidence="13">HMP-phosphate synthase</shortName>
        <shortName evidence="13">HMPP synthase</shortName>
    </alternativeName>
    <alternativeName>
        <fullName evidence="13">Thiamine biosynthesis protein ThiC</fullName>
    </alternativeName>
</protein>
<dbReference type="PANTHER" id="PTHR30557:SF1">
    <property type="entry name" value="PHOSPHOMETHYLPYRIMIDINE SYNTHASE, CHLOROPLASTIC"/>
    <property type="match status" value="1"/>
</dbReference>
<feature type="binding site" evidence="13">
    <location>
        <position position="547"/>
    </location>
    <ligand>
        <name>[4Fe-4S] cluster</name>
        <dbReference type="ChEBI" id="CHEBI:49883"/>
        <note>4Fe-4S-S-AdoMet</note>
    </ligand>
</feature>
<name>A0A6M0QRF3_9RHOB</name>
<dbReference type="InterPro" id="IPR037509">
    <property type="entry name" value="ThiC"/>
</dbReference>
<dbReference type="Proteomes" id="UP000477782">
    <property type="component" value="Unassembled WGS sequence"/>
</dbReference>
<keyword evidence="5 13" id="KW-0479">Metal-binding</keyword>
<dbReference type="GO" id="GO:0008270">
    <property type="term" value="F:zinc ion binding"/>
    <property type="evidence" value="ECO:0007669"/>
    <property type="project" value="UniProtKB-UniRule"/>
</dbReference>
<evidence type="ECO:0000313" key="15">
    <source>
        <dbReference type="EMBL" id="NEY90100.1"/>
    </source>
</evidence>
<feature type="binding site" evidence="13">
    <location>
        <position position="399"/>
    </location>
    <ligand>
        <name>substrate</name>
    </ligand>
</feature>
<accession>A0A6M0QRF3</accession>
<comment type="caution">
    <text evidence="15">The sequence shown here is derived from an EMBL/GenBank/DDBJ whole genome shotgun (WGS) entry which is preliminary data.</text>
</comment>
<comment type="function">
    <text evidence="1 13">Catalyzes the synthesis of the hydroxymethylpyrimidine phosphate (HMP-P) moiety of thiamine from aminoimidazole ribotide (AIR) in a radical S-adenosyl-L-methionine (SAM)-dependent reaction.</text>
</comment>
<keyword evidence="7 13" id="KW-0784">Thiamine biosynthesis</keyword>
<dbReference type="GO" id="GO:0051539">
    <property type="term" value="F:4 iron, 4 sulfur cluster binding"/>
    <property type="evidence" value="ECO:0007669"/>
    <property type="project" value="UniProtKB-KW"/>
</dbReference>
<dbReference type="Pfam" id="PF13667">
    <property type="entry name" value="ThiC-associated"/>
    <property type="match status" value="1"/>
</dbReference>
<evidence type="ECO:0000256" key="13">
    <source>
        <dbReference type="HAMAP-Rule" id="MF_00089"/>
    </source>
</evidence>
<feature type="binding site" evidence="13">
    <location>
        <position position="550"/>
    </location>
    <ligand>
        <name>[4Fe-4S] cluster</name>
        <dbReference type="ChEBI" id="CHEBI:49883"/>
        <note>4Fe-4S-S-AdoMet</note>
    </ligand>
</feature>
<feature type="domain" description="ThiC-associated" evidence="14">
    <location>
        <begin position="12"/>
        <end position="80"/>
    </location>
</feature>
<dbReference type="NCBIfam" id="NF009895">
    <property type="entry name" value="PRK13352.1"/>
    <property type="match status" value="1"/>
</dbReference>
<sequence>MKDILPTITTGPLPASRKIHLPGEIHDLSVPMREIAISGETPLVVYDSSGPYTCSNAPIDIATGLGDVRGGWLQARGEIEAYDGRPVAAADNGFASGAHLTPAFPQRRRPLRAVGDRAVTQLAYARAGIITPEMEFVAIRENEARRAAPPRDGEAFGAELPDLVTPEFVRAEIAAGRAIIPANINHRELEPMIIGRNFKVKINANIGNSAVTSSMEEEVEKMVWAIRWGADTVMDLSTGRNIHNIRDWIIRNAPVPIGTVPLYQALEKVGGVAEDLTWEIFRDTLIEQAEQGVDYFTIHAGVRLHMIPMTAKRVTGIVSRGGSIMAKWCLHHHRESFLYEHFEEICEICRRYDVSFSLGDGLRPGSIADANDEAQFAELRTLGELTRIAWARDCQVMIEGPGHVPLHKIKANMDEQLKHCHEAPFYTLGPLTTDIAPGYDHITSAIGAAMIGWFGTAMLCYVTPKEHLGLPDRDDVKTGVITYKLAAHAADLAKGHPGAQRRDDALSRARFDFRWEDQFNLGLDPDTARAMHDETMPKEAHKLAHFCSMCGPKFCSMRISHDIRAEAEKQQGMETMAAKFREGGALYVPAEGAGQ</sequence>
<dbReference type="InterPro" id="IPR002817">
    <property type="entry name" value="ThiC/BzaA/B"/>
</dbReference>
<evidence type="ECO:0000256" key="2">
    <source>
        <dbReference type="ARBA" id="ARBA00004948"/>
    </source>
</evidence>
<evidence type="ECO:0000256" key="11">
    <source>
        <dbReference type="ARBA" id="ARBA00050218"/>
    </source>
</evidence>
<gene>
    <name evidence="13 15" type="primary">thiC</name>
    <name evidence="15" type="ORF">G4Z14_07285</name>
</gene>
<evidence type="ECO:0000259" key="14">
    <source>
        <dbReference type="Pfam" id="PF13667"/>
    </source>
</evidence>
<reference evidence="15 16" key="1">
    <citation type="submission" date="2020-02" db="EMBL/GenBank/DDBJ databases">
        <authorList>
            <person name="Chen W.-M."/>
        </authorList>
    </citation>
    <scope>NUCLEOTIDE SEQUENCE [LARGE SCALE GENOMIC DNA]</scope>
    <source>
        <strain evidence="15 16">KMS-5</strain>
    </source>
</reference>
<proteinExistence type="inferred from homology"/>
<dbReference type="GO" id="GO:0005829">
    <property type="term" value="C:cytosol"/>
    <property type="evidence" value="ECO:0007669"/>
    <property type="project" value="TreeGrafter"/>
</dbReference>
<dbReference type="InterPro" id="IPR025747">
    <property type="entry name" value="ThiC-associated_dom"/>
</dbReference>
<keyword evidence="6 13" id="KW-0862">Zinc</keyword>
<dbReference type="Gene3D" id="3.20.20.540">
    <property type="entry name" value="Radical SAM ThiC family, central domain"/>
    <property type="match status" value="1"/>
</dbReference>
<feature type="binding site" evidence="13">
    <location>
        <position position="555"/>
    </location>
    <ligand>
        <name>[4Fe-4S] cluster</name>
        <dbReference type="ChEBI" id="CHEBI:49883"/>
        <note>4Fe-4S-S-AdoMet</note>
    </ligand>
</feature>
<dbReference type="NCBIfam" id="NF006763">
    <property type="entry name" value="PRK09284.1"/>
    <property type="match status" value="1"/>
</dbReference>
<feature type="binding site" evidence="13">
    <location>
        <position position="403"/>
    </location>
    <ligand>
        <name>Zn(2+)</name>
        <dbReference type="ChEBI" id="CHEBI:29105"/>
    </ligand>
</feature>
<dbReference type="PANTHER" id="PTHR30557">
    <property type="entry name" value="THIAMINE BIOSYNTHESIS PROTEIN THIC"/>
    <property type="match status" value="1"/>
</dbReference>
<comment type="subunit">
    <text evidence="13">Homodimer.</text>
</comment>
<evidence type="ECO:0000256" key="9">
    <source>
        <dbReference type="ARBA" id="ARBA00023014"/>
    </source>
</evidence>
<dbReference type="AlphaFoldDB" id="A0A6M0QRF3"/>
<evidence type="ECO:0000256" key="12">
    <source>
        <dbReference type="ARBA" id="ARBA00061546"/>
    </source>
</evidence>
<comment type="cofactor">
    <cofactor evidence="13">
        <name>[4Fe-4S] cluster</name>
        <dbReference type="ChEBI" id="CHEBI:49883"/>
    </cofactor>
    <text evidence="13">Binds 1 [4Fe-4S] cluster per subunit. The cluster is coordinated with 3 cysteines and an exchangeable S-adenosyl-L-methionine.</text>
</comment>